<evidence type="ECO:0000256" key="5">
    <source>
        <dbReference type="ARBA" id="ARBA00023136"/>
    </source>
</evidence>
<evidence type="ECO:0000313" key="8">
    <source>
        <dbReference type="EMBL" id="CAH1784506.1"/>
    </source>
</evidence>
<protein>
    <submittedName>
        <fullName evidence="8">Uncharacterized protein</fullName>
    </submittedName>
</protein>
<dbReference type="GO" id="GO:0035725">
    <property type="term" value="P:sodium ion transmembrane transport"/>
    <property type="evidence" value="ECO:0007669"/>
    <property type="project" value="TreeGrafter"/>
</dbReference>
<dbReference type="EMBL" id="CAIIXF020000005">
    <property type="protein sequence ID" value="CAH1784506.1"/>
    <property type="molecule type" value="Genomic_DNA"/>
</dbReference>
<gene>
    <name evidence="8" type="ORF">OFUS_LOCUS10689</name>
</gene>
<evidence type="ECO:0000256" key="3">
    <source>
        <dbReference type="ARBA" id="ARBA00022692"/>
    </source>
</evidence>
<feature type="binding site" evidence="6">
    <location>
        <position position="93"/>
    </location>
    <ligand>
        <name>Na(+)</name>
        <dbReference type="ChEBI" id="CHEBI:29101"/>
        <label>1</label>
    </ligand>
</feature>
<comment type="caution">
    <text evidence="8">The sequence shown here is derived from an EMBL/GenBank/DDBJ whole genome shotgun (WGS) entry which is preliminary data.</text>
</comment>
<evidence type="ECO:0000256" key="7">
    <source>
        <dbReference type="SAM" id="Phobius"/>
    </source>
</evidence>
<sequence>YLQPDWQSLGNAKVWNDAALQIFSLSNCWVIATIIVSGRVLYSHLPLCGTIYPTYTWGDLDNAGQGIIFYLQPDWQSLGNAKVWNDAALQIFSLSNCWVIATIIVSGHGFVIFSFLGNMAGIMNTTVDKVVDSGPGLAFIV</sequence>
<keyword evidence="3 7" id="KW-0812">Transmembrane</keyword>
<dbReference type="Pfam" id="PF00209">
    <property type="entry name" value="SNF"/>
    <property type="match status" value="1"/>
</dbReference>
<evidence type="ECO:0000256" key="6">
    <source>
        <dbReference type="PIRSR" id="PIRSR600175-1"/>
    </source>
</evidence>
<evidence type="ECO:0000256" key="4">
    <source>
        <dbReference type="ARBA" id="ARBA00022989"/>
    </source>
</evidence>
<dbReference type="GO" id="GO:0046872">
    <property type="term" value="F:metal ion binding"/>
    <property type="evidence" value="ECO:0007669"/>
    <property type="project" value="UniProtKB-KW"/>
</dbReference>
<keyword evidence="9" id="KW-1185">Reference proteome</keyword>
<dbReference type="SUPFAM" id="SSF161070">
    <property type="entry name" value="SNF-like"/>
    <property type="match status" value="1"/>
</dbReference>
<name>A0A8S4NVP4_OWEFU</name>
<keyword evidence="5 7" id="KW-0472">Membrane</keyword>
<keyword evidence="2" id="KW-0813">Transport</keyword>
<accession>A0A8S4NVP4</accession>
<dbReference type="AlphaFoldDB" id="A0A8S4NVP4"/>
<feature type="non-terminal residue" evidence="8">
    <location>
        <position position="141"/>
    </location>
</feature>
<dbReference type="InterPro" id="IPR037272">
    <property type="entry name" value="SNS_sf"/>
</dbReference>
<dbReference type="GO" id="GO:0006865">
    <property type="term" value="P:amino acid transport"/>
    <property type="evidence" value="ECO:0007669"/>
    <property type="project" value="TreeGrafter"/>
</dbReference>
<feature type="transmembrane region" description="Helical" evidence="7">
    <location>
        <begin position="97"/>
        <end position="116"/>
    </location>
</feature>
<dbReference type="InterPro" id="IPR000175">
    <property type="entry name" value="Na/ntran_symport"/>
</dbReference>
<dbReference type="Proteomes" id="UP000749559">
    <property type="component" value="Unassembled WGS sequence"/>
</dbReference>
<dbReference type="PANTHER" id="PTHR11616:SF240">
    <property type="entry name" value="BLOATED TUBULES, ISOFORM B-RELATED"/>
    <property type="match status" value="1"/>
</dbReference>
<keyword evidence="4 7" id="KW-1133">Transmembrane helix</keyword>
<comment type="subcellular location">
    <subcellularLocation>
        <location evidence="1">Membrane</location>
        <topology evidence="1">Multi-pass membrane protein</topology>
    </subcellularLocation>
</comment>
<proteinExistence type="predicted"/>
<organism evidence="8 9">
    <name type="scientific">Owenia fusiformis</name>
    <name type="common">Polychaete worm</name>
    <dbReference type="NCBI Taxonomy" id="6347"/>
    <lineage>
        <taxon>Eukaryota</taxon>
        <taxon>Metazoa</taxon>
        <taxon>Spiralia</taxon>
        <taxon>Lophotrochozoa</taxon>
        <taxon>Annelida</taxon>
        <taxon>Polychaeta</taxon>
        <taxon>Sedentaria</taxon>
        <taxon>Canalipalpata</taxon>
        <taxon>Sabellida</taxon>
        <taxon>Oweniida</taxon>
        <taxon>Oweniidae</taxon>
        <taxon>Owenia</taxon>
    </lineage>
</organism>
<dbReference type="GO" id="GO:0005886">
    <property type="term" value="C:plasma membrane"/>
    <property type="evidence" value="ECO:0007669"/>
    <property type="project" value="TreeGrafter"/>
</dbReference>
<keyword evidence="6" id="KW-0915">Sodium</keyword>
<evidence type="ECO:0000256" key="2">
    <source>
        <dbReference type="ARBA" id="ARBA00022448"/>
    </source>
</evidence>
<feature type="non-terminal residue" evidence="8">
    <location>
        <position position="1"/>
    </location>
</feature>
<dbReference type="PANTHER" id="PTHR11616">
    <property type="entry name" value="SODIUM/CHLORIDE DEPENDENT TRANSPORTER"/>
    <property type="match status" value="1"/>
</dbReference>
<reference evidence="8" key="1">
    <citation type="submission" date="2022-03" db="EMBL/GenBank/DDBJ databases">
        <authorList>
            <person name="Martin C."/>
        </authorList>
    </citation>
    <scope>NUCLEOTIDE SEQUENCE</scope>
</reference>
<evidence type="ECO:0000313" key="9">
    <source>
        <dbReference type="Proteomes" id="UP000749559"/>
    </source>
</evidence>
<feature type="transmembrane region" description="Helical" evidence="7">
    <location>
        <begin position="20"/>
        <end position="42"/>
    </location>
</feature>
<keyword evidence="6" id="KW-0479">Metal-binding</keyword>
<evidence type="ECO:0000256" key="1">
    <source>
        <dbReference type="ARBA" id="ARBA00004141"/>
    </source>
</evidence>